<dbReference type="AlphaFoldDB" id="M4CDX6"/>
<dbReference type="PANTHER" id="PTHR33986:SF2">
    <property type="entry name" value="MITOCHONDRIAL FISSION PROTEIN ELM1"/>
    <property type="match status" value="1"/>
</dbReference>
<evidence type="ECO:0000313" key="2">
    <source>
        <dbReference type="Proteomes" id="UP000011750"/>
    </source>
</evidence>
<dbReference type="OMA" id="AITWQDV"/>
<dbReference type="PANTHER" id="PTHR33986">
    <property type="entry name" value="OS02G0535700 PROTEIN"/>
    <property type="match status" value="1"/>
</dbReference>
<evidence type="ECO:0000313" key="1">
    <source>
        <dbReference type="EnsemblPlants" id="Bra002407.1-P"/>
    </source>
</evidence>
<dbReference type="Pfam" id="PF06258">
    <property type="entry name" value="Mito_fiss_Elm1"/>
    <property type="match status" value="1"/>
</dbReference>
<accession>M4CDX6</accession>
<dbReference type="GO" id="GO:0000266">
    <property type="term" value="P:mitochondrial fission"/>
    <property type="evidence" value="ECO:0000318"/>
    <property type="project" value="GO_Central"/>
</dbReference>
<proteinExistence type="predicted"/>
<dbReference type="STRING" id="51351.M4CDX6"/>
<reference evidence="1 2" key="1">
    <citation type="journal article" date="2011" name="Nat. Genet.">
        <title>The genome of the mesopolyploid crop species Brassica rapa.</title>
        <authorList>
            <consortium name="Brassica rapa Genome Sequencing Project Consortium"/>
            <person name="Wang X."/>
            <person name="Wang H."/>
            <person name="Wang J."/>
            <person name="Sun R."/>
            <person name="Wu J."/>
            <person name="Liu S."/>
            <person name="Bai Y."/>
            <person name="Mun J.H."/>
            <person name="Bancroft I."/>
            <person name="Cheng F."/>
            <person name="Huang S."/>
            <person name="Li X."/>
            <person name="Hua W."/>
            <person name="Wang J."/>
            <person name="Wang X."/>
            <person name="Freeling M."/>
            <person name="Pires J.C."/>
            <person name="Paterson A.H."/>
            <person name="Chalhoub B."/>
            <person name="Wang B."/>
            <person name="Hayward A."/>
            <person name="Sharpe A.G."/>
            <person name="Park B.S."/>
            <person name="Weisshaar B."/>
            <person name="Liu B."/>
            <person name="Li B."/>
            <person name="Liu B."/>
            <person name="Tong C."/>
            <person name="Song C."/>
            <person name="Duran C."/>
            <person name="Peng C."/>
            <person name="Geng C."/>
            <person name="Koh C."/>
            <person name="Lin C."/>
            <person name="Edwards D."/>
            <person name="Mu D."/>
            <person name="Shen D."/>
            <person name="Soumpourou E."/>
            <person name="Li F."/>
            <person name="Fraser F."/>
            <person name="Conant G."/>
            <person name="Lassalle G."/>
            <person name="King G.J."/>
            <person name="Bonnema G."/>
            <person name="Tang H."/>
            <person name="Wang H."/>
            <person name="Belcram H."/>
            <person name="Zhou H."/>
            <person name="Hirakawa H."/>
            <person name="Abe H."/>
            <person name="Guo H."/>
            <person name="Wang H."/>
            <person name="Jin H."/>
            <person name="Parkin I.A."/>
            <person name="Batley J."/>
            <person name="Kim J.S."/>
            <person name="Just J."/>
            <person name="Li J."/>
            <person name="Xu J."/>
            <person name="Deng J."/>
            <person name="Kim J.A."/>
            <person name="Li J."/>
            <person name="Yu J."/>
            <person name="Meng J."/>
            <person name="Wang J."/>
            <person name="Min J."/>
            <person name="Poulain J."/>
            <person name="Wang J."/>
            <person name="Hatakeyama K."/>
            <person name="Wu K."/>
            <person name="Wang L."/>
            <person name="Fang L."/>
            <person name="Trick M."/>
            <person name="Links M.G."/>
            <person name="Zhao M."/>
            <person name="Jin M."/>
            <person name="Ramchiary N."/>
            <person name="Drou N."/>
            <person name="Berkman P.J."/>
            <person name="Cai Q."/>
            <person name="Huang Q."/>
            <person name="Li R."/>
            <person name="Tabata S."/>
            <person name="Cheng S."/>
            <person name="Zhang S."/>
            <person name="Zhang S."/>
            <person name="Huang S."/>
            <person name="Sato S."/>
            <person name="Sun S."/>
            <person name="Kwon S.J."/>
            <person name="Choi S.R."/>
            <person name="Lee T.H."/>
            <person name="Fan W."/>
            <person name="Zhao X."/>
            <person name="Tan X."/>
            <person name="Xu X."/>
            <person name="Wang Y."/>
            <person name="Qiu Y."/>
            <person name="Yin Y."/>
            <person name="Li Y."/>
            <person name="Du Y."/>
            <person name="Liao Y."/>
            <person name="Lim Y."/>
            <person name="Narusaka Y."/>
            <person name="Wang Y."/>
            <person name="Wang Z."/>
            <person name="Li Z."/>
            <person name="Wang Z."/>
            <person name="Xiong Z."/>
            <person name="Zhang Z."/>
        </authorList>
    </citation>
    <scope>NUCLEOTIDE SEQUENCE [LARGE SCALE GENOMIC DNA]</scope>
    <source>
        <strain evidence="1 2">cv. Chiifu-401-42</strain>
    </source>
</reference>
<name>M4CDX6_BRACM</name>
<sequence length="470" mass="52247">MRPILLPDPPTLSTGVPEIFEQGGSQNVVRRAVVIGNGFPGSENQCIGLARALGLAQNHLLYFSASASVVVVCFVDANAVLIADADFFGDRHEDRHEDAAFRRRRNTGRVTRPKGGINEWLHWLPVGFHKKLDFILRHLYLYSRLMLGSKQSKYIASENGGSVGLSSILEADVKSIVSMARDTYEKDGPLVVIACGRDTVSIASSIRRLASENVFVVQIQHPRSHLNRFDMVITPRHDYYPLTLEAQEQVPRFMRGWITPREPPQDHVVLTTGALHGIDYATLRKSASAWHDEFASLPKPLVVVNIGWPRRNCRYGADLAKQLTDALLSVLGSCGSVRIALSYRTPEKVSRVIFKELGDNPKVFIWNGQEPNPYMGHLAWGDAFVVTADSVSLISEACSTGKPVYVIGADHCKWKIADFHKSLRERGVVRPFTGFEDMSESWSYPPLNDTAEAAMRVRSALAARGWSLRS</sequence>
<organism evidence="1 2">
    <name type="scientific">Brassica campestris</name>
    <name type="common">Field mustard</name>
    <dbReference type="NCBI Taxonomy" id="3711"/>
    <lineage>
        <taxon>Eukaryota</taxon>
        <taxon>Viridiplantae</taxon>
        <taxon>Streptophyta</taxon>
        <taxon>Embryophyta</taxon>
        <taxon>Tracheophyta</taxon>
        <taxon>Spermatophyta</taxon>
        <taxon>Magnoliopsida</taxon>
        <taxon>eudicotyledons</taxon>
        <taxon>Gunneridae</taxon>
        <taxon>Pentapetalae</taxon>
        <taxon>rosids</taxon>
        <taxon>malvids</taxon>
        <taxon>Brassicales</taxon>
        <taxon>Brassicaceae</taxon>
        <taxon>Brassiceae</taxon>
        <taxon>Brassica</taxon>
    </lineage>
</organism>
<dbReference type="GO" id="GO:0005741">
    <property type="term" value="C:mitochondrial outer membrane"/>
    <property type="evidence" value="ECO:0000318"/>
    <property type="project" value="GO_Central"/>
</dbReference>
<dbReference type="Gramene" id="Bra002407.1">
    <property type="protein sequence ID" value="Bra002407.1-P"/>
    <property type="gene ID" value="Bra002407"/>
</dbReference>
<reference evidence="1" key="3">
    <citation type="submission" date="2023-03" db="UniProtKB">
        <authorList>
            <consortium name="EnsemblPlants"/>
        </authorList>
    </citation>
    <scope>IDENTIFICATION</scope>
    <source>
        <strain evidence="1">cv. Chiifu-401-42</strain>
    </source>
</reference>
<dbReference type="Proteomes" id="UP000011750">
    <property type="component" value="Chromosome A10"/>
</dbReference>
<reference evidence="1 2" key="2">
    <citation type="journal article" date="2018" name="Hortic Res">
        <title>Improved Brassica rapa reference genome by single-molecule sequencing and chromosome conformation capture technologies.</title>
        <authorList>
            <person name="Zhang L."/>
            <person name="Cai X."/>
            <person name="Wu J."/>
            <person name="Liu M."/>
            <person name="Grob S."/>
            <person name="Cheng F."/>
            <person name="Liang J."/>
            <person name="Cai C."/>
            <person name="Liu Z."/>
            <person name="Liu B."/>
            <person name="Wang F."/>
            <person name="Li S."/>
            <person name="Liu F."/>
            <person name="Li X."/>
            <person name="Cheng L."/>
            <person name="Yang W."/>
            <person name="Li M.H."/>
            <person name="Grossniklaus U."/>
            <person name="Zheng H."/>
            <person name="Wang X."/>
        </authorList>
    </citation>
    <scope>NUCLEOTIDE SEQUENCE [LARGE SCALE GENOMIC DNA]</scope>
    <source>
        <strain evidence="1 2">cv. Chiifu-401-42</strain>
    </source>
</reference>
<dbReference type="HOGENOM" id="CLU_048241_2_0_1"/>
<dbReference type="InParanoid" id="M4CDX6"/>
<dbReference type="eggNOG" id="ENOG502QSHX">
    <property type="taxonomic scope" value="Eukaryota"/>
</dbReference>
<evidence type="ECO:0008006" key="3">
    <source>
        <dbReference type="Google" id="ProtNLM"/>
    </source>
</evidence>
<dbReference type="EnsemblPlants" id="Bra002407.1">
    <property type="protein sequence ID" value="Bra002407.1-P"/>
    <property type="gene ID" value="Bra002407"/>
</dbReference>
<protein>
    <recommendedName>
        <fullName evidence="3">Mitochondrial fission protein ELM1</fullName>
    </recommendedName>
</protein>
<dbReference type="InterPro" id="IPR009367">
    <property type="entry name" value="Elm1-like"/>
</dbReference>
<dbReference type="FunCoup" id="M4CDX6">
    <property type="interactions" value="314"/>
</dbReference>
<keyword evidence="2" id="KW-1185">Reference proteome</keyword>
<dbReference type="SUPFAM" id="SSF53756">
    <property type="entry name" value="UDP-Glycosyltransferase/glycogen phosphorylase"/>
    <property type="match status" value="1"/>
</dbReference>